<dbReference type="InterPro" id="IPR050894">
    <property type="entry name" value="EfeM/EfeO_iron_uptake"/>
</dbReference>
<evidence type="ECO:0000259" key="4">
    <source>
        <dbReference type="Pfam" id="PF09375"/>
    </source>
</evidence>
<comment type="subcellular location">
    <subcellularLocation>
        <location evidence="1">Cell envelope</location>
    </subcellularLocation>
</comment>
<dbReference type="EMBL" id="SMJW01000207">
    <property type="protein sequence ID" value="TDC08890.1"/>
    <property type="molecule type" value="Genomic_DNA"/>
</dbReference>
<gene>
    <name evidence="5" type="ORF">E1284_30330</name>
</gene>
<proteinExistence type="inferred from homology"/>
<organism evidence="5 6">
    <name type="scientific">Actinomadura bangladeshensis</name>
    <dbReference type="NCBI Taxonomy" id="453573"/>
    <lineage>
        <taxon>Bacteria</taxon>
        <taxon>Bacillati</taxon>
        <taxon>Actinomycetota</taxon>
        <taxon>Actinomycetes</taxon>
        <taxon>Streptosporangiales</taxon>
        <taxon>Thermomonosporaceae</taxon>
        <taxon>Actinomadura</taxon>
    </lineage>
</organism>
<dbReference type="PANTHER" id="PTHR39192:SF1">
    <property type="entry name" value="IRON UPTAKE SYSTEM COMPONENT EFEO"/>
    <property type="match status" value="1"/>
</dbReference>
<reference evidence="5 6" key="1">
    <citation type="submission" date="2019-03" db="EMBL/GenBank/DDBJ databases">
        <title>Draft genome sequences of novel Actinobacteria.</title>
        <authorList>
            <person name="Sahin N."/>
            <person name="Ay H."/>
            <person name="Saygin H."/>
        </authorList>
    </citation>
    <scope>NUCLEOTIDE SEQUENCE [LARGE SCALE GENOMIC DNA]</scope>
    <source>
        <strain evidence="5 6">DSM 45347</strain>
    </source>
</reference>
<dbReference type="AlphaFoldDB" id="A0A4R4NM89"/>
<evidence type="ECO:0000256" key="3">
    <source>
        <dbReference type="ARBA" id="ARBA00022729"/>
    </source>
</evidence>
<keyword evidence="3" id="KW-0732">Signal</keyword>
<keyword evidence="5" id="KW-0449">Lipoprotein</keyword>
<feature type="domain" description="Imelysin-like" evidence="4">
    <location>
        <begin position="140"/>
        <end position="324"/>
    </location>
</feature>
<dbReference type="InterPro" id="IPR034981">
    <property type="entry name" value="Imelysin-like_EfeO/Algp7"/>
</dbReference>
<keyword evidence="6" id="KW-1185">Reference proteome</keyword>
<dbReference type="CDD" id="cd14656">
    <property type="entry name" value="Imelysin-like_EfeO"/>
    <property type="match status" value="1"/>
</dbReference>
<evidence type="ECO:0000256" key="1">
    <source>
        <dbReference type="ARBA" id="ARBA00004196"/>
    </source>
</evidence>
<accession>A0A4R4NM89</accession>
<dbReference type="PROSITE" id="PS51257">
    <property type="entry name" value="PROKAR_LIPOPROTEIN"/>
    <property type="match status" value="1"/>
</dbReference>
<evidence type="ECO:0000313" key="6">
    <source>
        <dbReference type="Proteomes" id="UP000295431"/>
    </source>
</evidence>
<dbReference type="InterPro" id="IPR018976">
    <property type="entry name" value="Imelysin-like"/>
</dbReference>
<comment type="similarity">
    <text evidence="2">Belongs to the EfeM/EfeO family.</text>
</comment>
<evidence type="ECO:0000256" key="2">
    <source>
        <dbReference type="ARBA" id="ARBA00005989"/>
    </source>
</evidence>
<dbReference type="GO" id="GO:0030313">
    <property type="term" value="C:cell envelope"/>
    <property type="evidence" value="ECO:0007669"/>
    <property type="project" value="UniProtKB-SubCell"/>
</dbReference>
<name>A0A4R4NM89_9ACTN</name>
<protein>
    <submittedName>
        <fullName evidence="5">EfeM/EfeO family lipoprotein</fullName>
    </submittedName>
</protein>
<comment type="caution">
    <text evidence="5">The sequence shown here is derived from an EMBL/GenBank/DDBJ whole genome shotgun (WGS) entry which is preliminary data.</text>
</comment>
<evidence type="ECO:0000313" key="5">
    <source>
        <dbReference type="EMBL" id="TDC08890.1"/>
    </source>
</evidence>
<dbReference type="PANTHER" id="PTHR39192">
    <property type="entry name" value="IRON UPTAKE SYSTEM COMPONENT EFEO"/>
    <property type="match status" value="1"/>
</dbReference>
<dbReference type="InterPro" id="IPR038352">
    <property type="entry name" value="Imelysin_sf"/>
</dbReference>
<sequence length="379" mass="40070">MAGRPRRVLVGLITAASALSGCGRGSDAGAGTVQAGRAHCGQGWNQARAGSRTLLVHNGDSSAVDVTVVSGGAVFAELEGLGPGTTRPLRMSLAAGTYRVTCRPEDASPVKGPDVVVTGAARGAPGVRPITRNDLYPASRAYRAYVSHGLGTLEDRTDELRDAVRSGDLAAARAAWLPAHLAYERLGAAYGTFGDFADKIDGRPAGLPKGVHDTDFTGFHRVEYGLWHGEPAVSLRAPADRLAADVESLRGDFPHEQIDPGDLGLRAHEILENTLQSELTGKADQGSGTVLATAAANVDGARAVLRSLRPLLKDRMDLAEIDTWLGRTAHLLRAQHRHGEWTPLDRLSTVERERMNGTVGELVELLSSVATIAAVRTRP</sequence>
<dbReference type="OrthoDB" id="7260758at2"/>
<dbReference type="Gene3D" id="1.20.1420.20">
    <property type="entry name" value="M75 peptidase, HXXE motif"/>
    <property type="match status" value="1"/>
</dbReference>
<dbReference type="Proteomes" id="UP000295431">
    <property type="component" value="Unassembled WGS sequence"/>
</dbReference>
<dbReference type="Pfam" id="PF09375">
    <property type="entry name" value="Peptidase_M75"/>
    <property type="match status" value="1"/>
</dbReference>